<name>A0A1V6R6D8_9EURO</name>
<dbReference type="AlphaFoldDB" id="A0A1V6R6D8"/>
<dbReference type="EMBL" id="MDYO01000014">
    <property type="protein sequence ID" value="OQD96871.1"/>
    <property type="molecule type" value="Genomic_DNA"/>
</dbReference>
<proteinExistence type="predicted"/>
<protein>
    <submittedName>
        <fullName evidence="1">Uncharacterized protein</fullName>
    </submittedName>
</protein>
<sequence>MVRFYHFVLPVPAAFPLLDSSRFNFLLAQSESESHLFHPTYTVNIHRNTLKHLEMPTRLRNRTDSRYAAGKHIFGEACFLMNTAQTIMGMSYTHRFPPATLLEGIEARMQVVVGEMVDLRCEEVHNSRILSSIWDQTGKY</sequence>
<evidence type="ECO:0000313" key="2">
    <source>
        <dbReference type="Proteomes" id="UP000191612"/>
    </source>
</evidence>
<gene>
    <name evidence="1" type="ORF">PENSOL_c014G06549</name>
</gene>
<comment type="caution">
    <text evidence="1">The sequence shown here is derived from an EMBL/GenBank/DDBJ whole genome shotgun (WGS) entry which is preliminary data.</text>
</comment>
<organism evidence="1 2">
    <name type="scientific">Penicillium solitum</name>
    <dbReference type="NCBI Taxonomy" id="60172"/>
    <lineage>
        <taxon>Eukaryota</taxon>
        <taxon>Fungi</taxon>
        <taxon>Dikarya</taxon>
        <taxon>Ascomycota</taxon>
        <taxon>Pezizomycotina</taxon>
        <taxon>Eurotiomycetes</taxon>
        <taxon>Eurotiomycetidae</taxon>
        <taxon>Eurotiales</taxon>
        <taxon>Aspergillaceae</taxon>
        <taxon>Penicillium</taxon>
    </lineage>
</organism>
<dbReference type="Proteomes" id="UP000191612">
    <property type="component" value="Unassembled WGS sequence"/>
</dbReference>
<accession>A0A1V6R6D8</accession>
<reference evidence="2" key="1">
    <citation type="journal article" date="2017" name="Nat. Microbiol.">
        <title>Global analysis of biosynthetic gene clusters reveals vast potential of secondary metabolite production in Penicillium species.</title>
        <authorList>
            <person name="Nielsen J.C."/>
            <person name="Grijseels S."/>
            <person name="Prigent S."/>
            <person name="Ji B."/>
            <person name="Dainat J."/>
            <person name="Nielsen K.F."/>
            <person name="Frisvad J.C."/>
            <person name="Workman M."/>
            <person name="Nielsen J."/>
        </authorList>
    </citation>
    <scope>NUCLEOTIDE SEQUENCE [LARGE SCALE GENOMIC DNA]</scope>
    <source>
        <strain evidence="2">IBT 29525</strain>
    </source>
</reference>
<evidence type="ECO:0000313" key="1">
    <source>
        <dbReference type="EMBL" id="OQD96871.1"/>
    </source>
</evidence>
<keyword evidence="2" id="KW-1185">Reference proteome</keyword>